<dbReference type="InterPro" id="IPR052918">
    <property type="entry name" value="Motility_Chemotaxis_Reg"/>
</dbReference>
<dbReference type="InterPro" id="IPR013431">
    <property type="entry name" value="Delta_60_rpt"/>
</dbReference>
<feature type="domain" description="Protein kinase" evidence="1">
    <location>
        <begin position="1"/>
        <end position="190"/>
    </location>
</feature>
<dbReference type="InterPro" id="IPR000719">
    <property type="entry name" value="Prot_kinase_dom"/>
</dbReference>
<dbReference type="AlphaFoldDB" id="A0A150TDW7"/>
<proteinExistence type="predicted"/>
<dbReference type="PANTHER" id="PTHR35580:SF1">
    <property type="entry name" value="PHYTASE-LIKE DOMAIN-CONTAINING PROTEIN"/>
    <property type="match status" value="1"/>
</dbReference>
<evidence type="ECO:0000259" key="1">
    <source>
        <dbReference type="PROSITE" id="PS50011"/>
    </source>
</evidence>
<name>A0A150TDW7_SORCE</name>
<organism evidence="2 3">
    <name type="scientific">Sorangium cellulosum</name>
    <name type="common">Polyangium cellulosum</name>
    <dbReference type="NCBI Taxonomy" id="56"/>
    <lineage>
        <taxon>Bacteria</taxon>
        <taxon>Pseudomonadati</taxon>
        <taxon>Myxococcota</taxon>
        <taxon>Polyangia</taxon>
        <taxon>Polyangiales</taxon>
        <taxon>Polyangiaceae</taxon>
        <taxon>Sorangium</taxon>
    </lineage>
</organism>
<comment type="caution">
    <text evidence="2">The sequence shown here is derived from an EMBL/GenBank/DDBJ whole genome shotgun (WGS) entry which is preliminary data.</text>
</comment>
<evidence type="ECO:0000313" key="2">
    <source>
        <dbReference type="EMBL" id="KYG02880.1"/>
    </source>
</evidence>
<dbReference type="InterPro" id="IPR011009">
    <property type="entry name" value="Kinase-like_dom_sf"/>
</dbReference>
<protein>
    <recommendedName>
        <fullName evidence="1">Protein kinase domain-containing protein</fullName>
    </recommendedName>
</protein>
<dbReference type="CDD" id="cd14014">
    <property type="entry name" value="STKc_PknB_like"/>
    <property type="match status" value="1"/>
</dbReference>
<dbReference type="SMART" id="SM00220">
    <property type="entry name" value="S_TKc"/>
    <property type="match status" value="1"/>
</dbReference>
<dbReference type="Gene3D" id="1.10.510.10">
    <property type="entry name" value="Transferase(Phosphotransferase) domain 1"/>
    <property type="match status" value="1"/>
</dbReference>
<dbReference type="EMBL" id="JEME01002900">
    <property type="protein sequence ID" value="KYG02880.1"/>
    <property type="molecule type" value="Genomic_DNA"/>
</dbReference>
<evidence type="ECO:0000313" key="3">
    <source>
        <dbReference type="Proteomes" id="UP000075502"/>
    </source>
</evidence>
<dbReference type="SUPFAM" id="SSF56112">
    <property type="entry name" value="Protein kinase-like (PK-like)"/>
    <property type="match status" value="1"/>
</dbReference>
<dbReference type="PROSITE" id="PS50011">
    <property type="entry name" value="PROTEIN_KINASE_DOM"/>
    <property type="match status" value="1"/>
</dbReference>
<dbReference type="Proteomes" id="UP000075502">
    <property type="component" value="Unassembled WGS sequence"/>
</dbReference>
<dbReference type="GO" id="GO:0005524">
    <property type="term" value="F:ATP binding"/>
    <property type="evidence" value="ECO:0007669"/>
    <property type="project" value="InterPro"/>
</dbReference>
<dbReference type="Pfam" id="PF17164">
    <property type="entry name" value="DUF5122"/>
    <property type="match status" value="1"/>
</dbReference>
<dbReference type="Pfam" id="PF00069">
    <property type="entry name" value="Pkinase"/>
    <property type="match status" value="1"/>
</dbReference>
<gene>
    <name evidence="2" type="ORF">BE21_54050</name>
</gene>
<sequence>MHAARPAPNVVRPLLPEVITHRGVHVLVLEFIDGPSLGDVLAGNKALGPAQARRIGAGIARGLSAIHAAGEVHRDLKPTNIRLRAGHEPVILDLGIARATQEHEAPRSTRRAWMTPRYAAPEQLAGDDARPASDVYALGVILCEMFTGRLPADPVAPRRALPGDIACLVRRCLAQRPALRPTAAEVEAALSTTPSALAPGSACRWRPAWSSVALLVLAGWVSGPLTISDSGRASAPPALSGARYLALDALSGEDLVDGGGRRPGPPWEGEAVLSMRLGDDKRQAVNAVAADADGNLWITGSFRGAIDLGVARLQGAGYADAFVARLDPAGEVRWARRFGDAEWQASTDIALDRAGNAFIIGAFRGVIDFGRGPLSNPAGDDIFVAKLDAAGNALWSKRFGDESEQGGSRIAVDEAGDVVIAGQCSGSLDLGAGALRGAGGYDIFLAKLDAGGNTRWSRRFGDAAEQIAYGLGLDAEGNIFLVGSFEGAIDLGGERLTSAGSSDIFVARFDADGRPRWGWRFGGPEHNRSYSTVVDAAGDVTIAGSFQGTMAVEGRRLTSAGGDDIFVARLDADGHLLWIRRMGGPGDDFGTLAAGVDGEPIVLGRIDGTIDRRSGVVRRLVAARFDAAGEPTWIQGIGGHGGLGNLLATVAGAKDLLIAGSFEGDLRLGAPGGAMKSAGDADIFIARFPLDPEGSTPGAGGARR</sequence>
<dbReference type="PANTHER" id="PTHR35580">
    <property type="entry name" value="CELL SURFACE GLYCOPROTEIN (S-LAYER PROTEIN)-LIKE PROTEIN"/>
    <property type="match status" value="1"/>
</dbReference>
<accession>A0A150TDW7</accession>
<dbReference type="Gene3D" id="2.80.10.50">
    <property type="match status" value="1"/>
</dbReference>
<dbReference type="SUPFAM" id="SSF101898">
    <property type="entry name" value="NHL repeat"/>
    <property type="match status" value="1"/>
</dbReference>
<reference evidence="2 3" key="1">
    <citation type="submission" date="2014-02" db="EMBL/GenBank/DDBJ databases">
        <title>The small core and large imbalanced accessory genome model reveals a collaborative survival strategy of Sorangium cellulosum strains in nature.</title>
        <authorList>
            <person name="Han K."/>
            <person name="Peng R."/>
            <person name="Blom J."/>
            <person name="Li Y.-Z."/>
        </authorList>
    </citation>
    <scope>NUCLEOTIDE SEQUENCE [LARGE SCALE GENOMIC DNA]</scope>
    <source>
        <strain evidence="2 3">So0007-03</strain>
    </source>
</reference>
<dbReference type="GO" id="GO:0004672">
    <property type="term" value="F:protein kinase activity"/>
    <property type="evidence" value="ECO:0007669"/>
    <property type="project" value="InterPro"/>
</dbReference>